<feature type="transmembrane region" description="Helical" evidence="9">
    <location>
        <begin position="427"/>
        <end position="447"/>
    </location>
</feature>
<evidence type="ECO:0000256" key="3">
    <source>
        <dbReference type="ARBA" id="ARBA00022449"/>
    </source>
</evidence>
<sequence>MEKNKISAKSTWIIFTFTLIAIGSCIIFKLSLFYSFFASIVISSALFLREGFSITELVIMIRNGLIECKELFVLILLIGGAIPVWLSSGVIPSMLYYGFKYMQGMNFLFATFVITTVFAIFMGSALGAISTIGIALLGVGRIFGIPDYILLGAIVSGAFMSDKMSPISGLLNLTLLTTRTSYKNLLISMCTTLLPTYLISGIIYFYIGKKYSLASHGSSLDYFGIAIKESFFISPLLLLFPVGIFILTFLGVKIIKAISLSLIGGIVIALSFQKLSFINIILAILTGYKGNTNSSELNKILVGGGVVSMTEVLLIIMGAIALSSIFQGTGFIKPIIDKIISKARSKGDVILKTGVVSSILTIACDQTVGVILPGGLLKNKYKELDIKNNILARTISDTGIIIAPLIPWNVNSLFILIITGISTAAYAPYAILCYMFPIITIFIAYMYKFQYKDITR</sequence>
<evidence type="ECO:0000256" key="2">
    <source>
        <dbReference type="ARBA" id="ARBA00022448"/>
    </source>
</evidence>
<feature type="transmembrane region" description="Helical" evidence="9">
    <location>
        <begin position="148"/>
        <end position="165"/>
    </location>
</feature>
<dbReference type="PROSITE" id="PS51257">
    <property type="entry name" value="PROKAR_LIPOPROTEIN"/>
    <property type="match status" value="1"/>
</dbReference>
<dbReference type="InterPro" id="IPR018461">
    <property type="entry name" value="Na/H_Antiport_NhaC-like_C"/>
</dbReference>
<feature type="transmembrane region" description="Helical" evidence="9">
    <location>
        <begin position="231"/>
        <end position="252"/>
    </location>
</feature>
<keyword evidence="5 9" id="KW-0812">Transmembrane</keyword>
<keyword evidence="4" id="KW-1003">Cell membrane</keyword>
<dbReference type="EMBL" id="LWAE01000004">
    <property type="protein sequence ID" value="KZL90699.1"/>
    <property type="molecule type" value="Genomic_DNA"/>
</dbReference>
<evidence type="ECO:0000313" key="11">
    <source>
        <dbReference type="EMBL" id="KZL90699.1"/>
    </source>
</evidence>
<dbReference type="Proteomes" id="UP000076603">
    <property type="component" value="Unassembled WGS sequence"/>
</dbReference>
<feature type="transmembrane region" description="Helical" evidence="9">
    <location>
        <begin position="355"/>
        <end position="377"/>
    </location>
</feature>
<feature type="transmembrane region" description="Helical" evidence="9">
    <location>
        <begin position="300"/>
        <end position="326"/>
    </location>
</feature>
<protein>
    <submittedName>
        <fullName evidence="11">Malate-2H(+)/Na(+)-lactate antiporter</fullName>
    </submittedName>
</protein>
<feature type="transmembrane region" description="Helical" evidence="9">
    <location>
        <begin position="36"/>
        <end position="59"/>
    </location>
</feature>
<feature type="transmembrane region" description="Helical" evidence="9">
    <location>
        <begin position="107"/>
        <end position="136"/>
    </location>
</feature>
<evidence type="ECO:0000256" key="7">
    <source>
        <dbReference type="ARBA" id="ARBA00023136"/>
    </source>
</evidence>
<proteinExistence type="inferred from homology"/>
<accession>A0A162S2M7</accession>
<dbReference type="PANTHER" id="PTHR33451:SF3">
    <property type="entry name" value="MALATE-2H(+)_NA(+)-LACTATE ANTIPORTER"/>
    <property type="match status" value="1"/>
</dbReference>
<dbReference type="Pfam" id="PF03553">
    <property type="entry name" value="Na_H_antiporter"/>
    <property type="match status" value="1"/>
</dbReference>
<keyword evidence="6 9" id="KW-1133">Transmembrane helix</keyword>
<feature type="transmembrane region" description="Helical" evidence="9">
    <location>
        <begin position="398"/>
        <end position="421"/>
    </location>
</feature>
<feature type="transmembrane region" description="Helical" evidence="9">
    <location>
        <begin position="258"/>
        <end position="288"/>
    </location>
</feature>
<evidence type="ECO:0000256" key="6">
    <source>
        <dbReference type="ARBA" id="ARBA00022989"/>
    </source>
</evidence>
<comment type="similarity">
    <text evidence="8">Belongs to the NhaC Na(+)/H(+) (TC 2.A.35) antiporter family.</text>
</comment>
<comment type="subcellular location">
    <subcellularLocation>
        <location evidence="1">Cell membrane</location>
        <topology evidence="1">Multi-pass membrane protein</topology>
    </subcellularLocation>
</comment>
<dbReference type="STRING" id="1121326.CLMAG_36010"/>
<evidence type="ECO:0000256" key="8">
    <source>
        <dbReference type="ARBA" id="ARBA00038435"/>
    </source>
</evidence>
<dbReference type="RefSeq" id="WP_066625306.1">
    <property type="nucleotide sequence ID" value="NZ_FQXL01000028.1"/>
</dbReference>
<dbReference type="InterPro" id="IPR052180">
    <property type="entry name" value="NhaC_Na-H+_Antiporter"/>
</dbReference>
<gene>
    <name evidence="11" type="primary">mleN_1</name>
    <name evidence="11" type="ORF">CLMAG_36010</name>
</gene>
<organism evidence="11 12">
    <name type="scientific">Clostridium magnum DSM 2767</name>
    <dbReference type="NCBI Taxonomy" id="1121326"/>
    <lineage>
        <taxon>Bacteria</taxon>
        <taxon>Bacillati</taxon>
        <taxon>Bacillota</taxon>
        <taxon>Clostridia</taxon>
        <taxon>Eubacteriales</taxon>
        <taxon>Clostridiaceae</taxon>
        <taxon>Clostridium</taxon>
    </lineage>
</organism>
<dbReference type="PATRIC" id="fig|1121326.3.peg.3643"/>
<reference evidence="11 12" key="1">
    <citation type="submission" date="2016-04" db="EMBL/GenBank/DDBJ databases">
        <title>Genome sequence of Clostridium magnum DSM 2767.</title>
        <authorList>
            <person name="Poehlein A."/>
            <person name="Uhlig R."/>
            <person name="Fischer R."/>
            <person name="Bahl H."/>
            <person name="Daniel R."/>
        </authorList>
    </citation>
    <scope>NUCLEOTIDE SEQUENCE [LARGE SCALE GENOMIC DNA]</scope>
    <source>
        <strain evidence="11 12">DSM 2767</strain>
    </source>
</reference>
<keyword evidence="12" id="KW-1185">Reference proteome</keyword>
<name>A0A162S2M7_9CLOT</name>
<comment type="caution">
    <text evidence="11">The sequence shown here is derived from an EMBL/GenBank/DDBJ whole genome shotgun (WGS) entry which is preliminary data.</text>
</comment>
<evidence type="ECO:0000256" key="9">
    <source>
        <dbReference type="SAM" id="Phobius"/>
    </source>
</evidence>
<evidence type="ECO:0000259" key="10">
    <source>
        <dbReference type="Pfam" id="PF03553"/>
    </source>
</evidence>
<evidence type="ECO:0000313" key="12">
    <source>
        <dbReference type="Proteomes" id="UP000076603"/>
    </source>
</evidence>
<feature type="transmembrane region" description="Helical" evidence="9">
    <location>
        <begin position="71"/>
        <end position="95"/>
    </location>
</feature>
<dbReference type="AlphaFoldDB" id="A0A162S2M7"/>
<feature type="domain" description="Na+/H+ antiporter NhaC-like C-terminal" evidence="10">
    <location>
        <begin position="182"/>
        <end position="445"/>
    </location>
</feature>
<keyword evidence="2" id="KW-0813">Transport</keyword>
<feature type="transmembrane region" description="Helical" evidence="9">
    <location>
        <begin position="185"/>
        <end position="207"/>
    </location>
</feature>
<evidence type="ECO:0000256" key="1">
    <source>
        <dbReference type="ARBA" id="ARBA00004651"/>
    </source>
</evidence>
<feature type="transmembrane region" description="Helical" evidence="9">
    <location>
        <begin position="12"/>
        <end position="30"/>
    </location>
</feature>
<dbReference type="GO" id="GO:0015297">
    <property type="term" value="F:antiporter activity"/>
    <property type="evidence" value="ECO:0007669"/>
    <property type="project" value="UniProtKB-KW"/>
</dbReference>
<dbReference type="GO" id="GO:0005886">
    <property type="term" value="C:plasma membrane"/>
    <property type="evidence" value="ECO:0007669"/>
    <property type="project" value="UniProtKB-SubCell"/>
</dbReference>
<dbReference type="PANTHER" id="PTHR33451">
    <property type="entry name" value="MALATE-2H(+)/NA(+)-LACTATE ANTIPORTER"/>
    <property type="match status" value="1"/>
</dbReference>
<evidence type="ECO:0000256" key="5">
    <source>
        <dbReference type="ARBA" id="ARBA00022692"/>
    </source>
</evidence>
<keyword evidence="7 9" id="KW-0472">Membrane</keyword>
<dbReference type="OrthoDB" id="9762978at2"/>
<evidence type="ECO:0000256" key="4">
    <source>
        <dbReference type="ARBA" id="ARBA00022475"/>
    </source>
</evidence>
<keyword evidence="3" id="KW-0050">Antiport</keyword>